<feature type="region of interest" description="Disordered" evidence="1">
    <location>
        <begin position="154"/>
        <end position="179"/>
    </location>
</feature>
<feature type="region of interest" description="Disordered" evidence="1">
    <location>
        <begin position="24"/>
        <end position="56"/>
    </location>
</feature>
<keyword evidence="3" id="KW-1185">Reference proteome</keyword>
<dbReference type="HOGENOM" id="CLU_685139_0_0_1"/>
<dbReference type="AlphaFoldDB" id="A0A066X1Y4"/>
<reference evidence="3" key="1">
    <citation type="journal article" date="2014" name="Genome Announc.">
        <title>Draft genome sequence of Colletotrichum sublineola, a destructive pathogen of cultivated sorghum.</title>
        <authorList>
            <person name="Baroncelli R."/>
            <person name="Sanz-Martin J.M."/>
            <person name="Rech G.E."/>
            <person name="Sukno S.A."/>
            <person name="Thon M.R."/>
        </authorList>
    </citation>
    <scope>NUCLEOTIDE SEQUENCE [LARGE SCALE GENOMIC DNA]</scope>
    <source>
        <strain evidence="3">TX430BB</strain>
    </source>
</reference>
<gene>
    <name evidence="2" type="ORF">CSUB01_12092</name>
</gene>
<dbReference type="Proteomes" id="UP000027238">
    <property type="component" value="Unassembled WGS sequence"/>
</dbReference>
<accession>A0A066X1Y4</accession>
<evidence type="ECO:0000313" key="3">
    <source>
        <dbReference type="Proteomes" id="UP000027238"/>
    </source>
</evidence>
<comment type="caution">
    <text evidence="2">The sequence shown here is derived from an EMBL/GenBank/DDBJ whole genome shotgun (WGS) entry which is preliminary data.</text>
</comment>
<protein>
    <submittedName>
        <fullName evidence="2">Uncharacterized protein</fullName>
    </submittedName>
</protein>
<evidence type="ECO:0000256" key="1">
    <source>
        <dbReference type="SAM" id="MobiDB-lite"/>
    </source>
</evidence>
<feature type="compositionally biased region" description="Acidic residues" evidence="1">
    <location>
        <begin position="35"/>
        <end position="45"/>
    </location>
</feature>
<evidence type="ECO:0000313" key="2">
    <source>
        <dbReference type="EMBL" id="KDN59731.1"/>
    </source>
</evidence>
<dbReference type="EMBL" id="JMSE01001619">
    <property type="protein sequence ID" value="KDN59731.1"/>
    <property type="molecule type" value="Genomic_DNA"/>
</dbReference>
<organism evidence="2 3">
    <name type="scientific">Colletotrichum sublineola</name>
    <name type="common">Sorghum anthracnose fungus</name>
    <dbReference type="NCBI Taxonomy" id="1173701"/>
    <lineage>
        <taxon>Eukaryota</taxon>
        <taxon>Fungi</taxon>
        <taxon>Dikarya</taxon>
        <taxon>Ascomycota</taxon>
        <taxon>Pezizomycotina</taxon>
        <taxon>Sordariomycetes</taxon>
        <taxon>Hypocreomycetidae</taxon>
        <taxon>Glomerellales</taxon>
        <taxon>Glomerellaceae</taxon>
        <taxon>Colletotrichum</taxon>
        <taxon>Colletotrichum graminicola species complex</taxon>
    </lineage>
</organism>
<name>A0A066X1Y4_COLSU</name>
<sequence>MDLVYNAGLVTSAFSTPQIVQQRQISPAVGSADCDNQDDNNDDDTQTNRGGQPLKYKPKKTVTNSMREEIGREKDAKRDMWQDLTKYHQCADQASCRNCIRGNSGTNWCFVVDETHYKLLAKDMEMWQEAILRQEAGISLKSPPASLLIATPHTTRSVDPVPSSSPPQRSKQSPTTRSHELKDFAGCQVQRSIKTFIHTQQYHKRRRDSVVSDRRSKSPHVALDTASGKVDDLLPATAAVADEISDLEDRRHDTNLFVSSPPWPTAVSSPLLRPSQQVPQSVRDRYLEDNDNDTFNVNGLRGNGRHFLSYRGNFNFTFINNNHTAINQSFVIKYTLCPIKVDKRMAKVALYLFCPTADLRYAVAKQLLEVPRILCISVPDRIPLTKKLLKVAKYLLDGVKVR</sequence>
<proteinExistence type="predicted"/>
<feature type="compositionally biased region" description="Low complexity" evidence="1">
    <location>
        <begin position="154"/>
        <end position="176"/>
    </location>
</feature>
<feature type="region of interest" description="Disordered" evidence="1">
    <location>
        <begin position="199"/>
        <end position="224"/>
    </location>
</feature>